<dbReference type="SUPFAM" id="SSF52949">
    <property type="entry name" value="Macro domain-like"/>
    <property type="match status" value="1"/>
</dbReference>
<proteinExistence type="predicted"/>
<evidence type="ECO:0000256" key="5">
    <source>
        <dbReference type="ARBA" id="ARBA00023242"/>
    </source>
</evidence>
<evidence type="ECO:0000313" key="10">
    <source>
        <dbReference type="Proteomes" id="UP000694844"/>
    </source>
</evidence>
<evidence type="ECO:0000256" key="1">
    <source>
        <dbReference type="ARBA" id="ARBA00004123"/>
    </source>
</evidence>
<keyword evidence="5" id="KW-0539">Nucleus</keyword>
<evidence type="ECO:0000313" key="11">
    <source>
        <dbReference type="RefSeq" id="XP_022297254.1"/>
    </source>
</evidence>
<evidence type="ECO:0000256" key="6">
    <source>
        <dbReference type="RuleBase" id="RU362114"/>
    </source>
</evidence>
<comment type="subcellular location">
    <subcellularLocation>
        <location evidence="1">Nucleus</location>
    </subcellularLocation>
</comment>
<dbReference type="PROSITE" id="PS51154">
    <property type="entry name" value="MACRO"/>
    <property type="match status" value="1"/>
</dbReference>
<dbReference type="GO" id="GO:0003714">
    <property type="term" value="F:transcription corepressor activity"/>
    <property type="evidence" value="ECO:0007669"/>
    <property type="project" value="TreeGrafter"/>
</dbReference>
<dbReference type="InterPro" id="IPR052056">
    <property type="entry name" value="Mono-ARTD/PARP"/>
</dbReference>
<dbReference type="InterPro" id="IPR043472">
    <property type="entry name" value="Macro_dom-like"/>
</dbReference>
<dbReference type="GO" id="GO:0005634">
    <property type="term" value="C:nucleus"/>
    <property type="evidence" value="ECO:0007669"/>
    <property type="project" value="UniProtKB-SubCell"/>
</dbReference>
<feature type="compositionally biased region" description="Acidic residues" evidence="7">
    <location>
        <begin position="536"/>
        <end position="545"/>
    </location>
</feature>
<keyword evidence="10" id="KW-1185">Reference proteome</keyword>
<dbReference type="OrthoDB" id="411019at2759"/>
<dbReference type="PROSITE" id="PS51059">
    <property type="entry name" value="PARP_CATALYTIC"/>
    <property type="match status" value="1"/>
</dbReference>
<keyword evidence="3 6" id="KW-0808">Transferase</keyword>
<feature type="compositionally biased region" description="Basic and acidic residues" evidence="7">
    <location>
        <begin position="826"/>
        <end position="839"/>
    </location>
</feature>
<feature type="domain" description="Macro" evidence="9">
    <location>
        <begin position="836"/>
        <end position="1015"/>
    </location>
</feature>
<dbReference type="KEGG" id="cvn:111106749"/>
<dbReference type="InterPro" id="IPR002589">
    <property type="entry name" value="Macro_dom"/>
</dbReference>
<dbReference type="PANTHER" id="PTHR14453:SF67">
    <property type="entry name" value="POLY [ADP-RIBOSE] POLYMERASE"/>
    <property type="match status" value="1"/>
</dbReference>
<dbReference type="Gene3D" id="3.40.220.10">
    <property type="entry name" value="Leucine Aminopeptidase, subunit E, domain 1"/>
    <property type="match status" value="1"/>
</dbReference>
<accession>A0A8B8B3N0</accession>
<evidence type="ECO:0000313" key="12">
    <source>
        <dbReference type="RefSeq" id="XP_022297255.1"/>
    </source>
</evidence>
<dbReference type="GO" id="GO:0010629">
    <property type="term" value="P:negative regulation of gene expression"/>
    <property type="evidence" value="ECO:0007669"/>
    <property type="project" value="TreeGrafter"/>
</dbReference>
<dbReference type="RefSeq" id="XP_022297254.1">
    <property type="nucleotide sequence ID" value="XM_022441546.1"/>
</dbReference>
<feature type="region of interest" description="Disordered" evidence="7">
    <location>
        <begin position="815"/>
        <end position="839"/>
    </location>
</feature>
<sequence length="1469" mass="169025">MADNDDEYSLRNNFDILLNYLRNDVARLLTNVLKRRYGDVNGLKGSDMFESLENENKVEISKCSNFVVFPFSVLCDVLLKGNNHELNGNQPFYNDVSYLKDIWNTKITDNKDEKISSDFMQTFKNHVDEISHRMIRKFGEEFVLKKIQFDHSFEANEHTNSSAQLGNNNEMKVNIGQNANPTFFIGQFGNENKMIFHLEDHRGYEVTTSGAVQCRMVLKSSQTSEWEQIKENATNLDIEDLNTKLALKENGITVNSINRGCLVVDFNTSRGGAPFKEKIGSIMHVLFEVLDIRSTLQDNNASEIQIKGYVYHAKEFNEPNKETPNELCIIRHLSWTSSTTNCDIDVYVSNWMKHLLQHDFSTNVGEHIELRIRRDTTYDEILKEEKTQMIREAIKTTPLELTKLDETGNTIDLSIQCTGKIAYSHFIEEDGPIVLITKTLFSMASPFLVRLSVLLDSSILNDIENDQGLVFCLSDSSKITDAVTNGKCMQIMTTLLGGKDCSTLQNVRDLKIKAVLEDCKEMAKSQSNLKIITLESSDEEDESECESSSLKSHDRESPEARSGTPTEEIFNEHSEWEPQSKTATKDCRTPEGEGEGQRVQSHPITLLSKNLVTPAVSRPWGKSSEKPQAIVKPFHREKSEEFDTWQDEPSRRKYDQRPKSHKGNKHFQRDKGQISKPTHCTFEVHFDKGQTRCYWNNPSLIIKVTNLQSEYLKDARESSDAHFSIQEVLDCLKIEIVGEDSVARRYSEQLEQLRQEMWRCKFDLHRIVQQESDVALMAHGLEKNFITMAEKSLSCGILVEKSSRRIRHFLSSSSHWVDDQPAPKPEIVRSTDHSSQEPPDKLTIRNSTLQVVNADITKYKAKCLVNFFDKKSGLSTRGVVFNNFRKHSGDKFFEVLKSNYSGTENVVVTESSGDLHCQYVCHVALSNFHGESSLQELRQIVQECFNWCSTLELYDVAFPLLGVGKMLSYPAEEVARILISESISRVEEGCDWKISFVLFERENYNMFTQQLGFHKPRFHTGRGFGGHITSHSAPDLRVKPYSPQYAQRDRREDPRRGSAMAEVSVPDIYLYAISREEGRNVLQEFTRRIKEEYCHEQVFDKVVIKDLSMDKKKKMYAAGLNHEVSVFLDKDKNRVILKGKAMNVSTTAREIASLCSSESATKSVARRQENQHQRGTQQYWHELLKEPSVPTYWKYFQDGKSFFEVVKRFFTKPAKVKPYDVDPKTFHAVRKLVEETFDQRLVGQGVDARNLNHRGLCVKKVELIENLDLFNDYNNYRIRILRKCLQDKRGFPPKIEKIPSQHGTKIVVEKGKIFTEKKIDPRLMKDIYPELNEVYLFHGTKVDFVKNIMSKGIDPKYGSDDGMFGRGIYCCETSTKADQYADDKNKRGKEGRMFLMRLLLGHVYVTENPKKFKQPPCAHCREDTCPNPSHWPYDSVVGVKKQSGGLFREFVVYERNQCYPEYLITYTRL</sequence>
<dbReference type="Pfam" id="PF01661">
    <property type="entry name" value="Macro"/>
    <property type="match status" value="1"/>
</dbReference>
<dbReference type="EC" id="2.4.2.-" evidence="6"/>
<name>A0A8B8B3N0_CRAVI</name>
<evidence type="ECO:0000256" key="4">
    <source>
        <dbReference type="ARBA" id="ARBA00023027"/>
    </source>
</evidence>
<evidence type="ECO:0000256" key="7">
    <source>
        <dbReference type="SAM" id="MobiDB-lite"/>
    </source>
</evidence>
<evidence type="ECO:0000259" key="8">
    <source>
        <dbReference type="PROSITE" id="PS51059"/>
    </source>
</evidence>
<dbReference type="SUPFAM" id="SSF56399">
    <property type="entry name" value="ADP-ribosylation"/>
    <property type="match status" value="1"/>
</dbReference>
<dbReference type="GO" id="GO:0005737">
    <property type="term" value="C:cytoplasm"/>
    <property type="evidence" value="ECO:0007669"/>
    <property type="project" value="TreeGrafter"/>
</dbReference>
<protein>
    <recommendedName>
        <fullName evidence="6">Poly [ADP-ribose] polymerase</fullName>
        <shortName evidence="6">PARP</shortName>
        <ecNumber evidence="6">2.4.2.-</ecNumber>
    </recommendedName>
</protein>
<organism evidence="10 11">
    <name type="scientific">Crassostrea virginica</name>
    <name type="common">Eastern oyster</name>
    <dbReference type="NCBI Taxonomy" id="6565"/>
    <lineage>
        <taxon>Eukaryota</taxon>
        <taxon>Metazoa</taxon>
        <taxon>Spiralia</taxon>
        <taxon>Lophotrochozoa</taxon>
        <taxon>Mollusca</taxon>
        <taxon>Bivalvia</taxon>
        <taxon>Autobranchia</taxon>
        <taxon>Pteriomorphia</taxon>
        <taxon>Ostreida</taxon>
        <taxon>Ostreoidea</taxon>
        <taxon>Ostreidae</taxon>
        <taxon>Crassostrea</taxon>
    </lineage>
</organism>
<gene>
    <name evidence="11 12" type="primary">LOC111106749</name>
</gene>
<evidence type="ECO:0000259" key="9">
    <source>
        <dbReference type="PROSITE" id="PS51154"/>
    </source>
</evidence>
<dbReference type="Proteomes" id="UP000694844">
    <property type="component" value="Chromosome 8"/>
</dbReference>
<keyword evidence="4 6" id="KW-0520">NAD</keyword>
<dbReference type="Gene3D" id="3.90.228.10">
    <property type="match status" value="1"/>
</dbReference>
<evidence type="ECO:0000256" key="2">
    <source>
        <dbReference type="ARBA" id="ARBA00022676"/>
    </source>
</evidence>
<feature type="compositionally biased region" description="Polar residues" evidence="7">
    <location>
        <begin position="598"/>
        <end position="611"/>
    </location>
</feature>
<feature type="compositionally biased region" description="Basic and acidic residues" evidence="7">
    <location>
        <begin position="648"/>
        <end position="658"/>
    </location>
</feature>
<feature type="region of interest" description="Disordered" evidence="7">
    <location>
        <begin position="533"/>
        <end position="672"/>
    </location>
</feature>
<reference evidence="11 12" key="1">
    <citation type="submission" date="2025-04" db="UniProtKB">
        <authorList>
            <consortium name="RefSeq"/>
        </authorList>
    </citation>
    <scope>IDENTIFICATION</scope>
    <source>
        <tissue evidence="11 12">Whole sample</tissue>
    </source>
</reference>
<dbReference type="InterPro" id="IPR012317">
    <property type="entry name" value="Poly(ADP-ribose)pol_cat_dom"/>
</dbReference>
<dbReference type="GeneID" id="111106749"/>
<dbReference type="RefSeq" id="XP_022297255.1">
    <property type="nucleotide sequence ID" value="XM_022441547.1"/>
</dbReference>
<feature type="domain" description="PARP catalytic" evidence="8">
    <location>
        <begin position="1217"/>
        <end position="1469"/>
    </location>
</feature>
<dbReference type="Pfam" id="PF00644">
    <property type="entry name" value="PARP"/>
    <property type="match status" value="1"/>
</dbReference>
<keyword evidence="2 6" id="KW-0328">Glycosyltransferase</keyword>
<evidence type="ECO:0000256" key="3">
    <source>
        <dbReference type="ARBA" id="ARBA00022679"/>
    </source>
</evidence>
<dbReference type="GO" id="GO:0003950">
    <property type="term" value="F:NAD+ poly-ADP-ribosyltransferase activity"/>
    <property type="evidence" value="ECO:0007669"/>
    <property type="project" value="UniProtKB-UniRule"/>
</dbReference>
<feature type="compositionally biased region" description="Basic and acidic residues" evidence="7">
    <location>
        <begin position="570"/>
        <end position="591"/>
    </location>
</feature>
<dbReference type="PANTHER" id="PTHR14453">
    <property type="entry name" value="PARP/ZINC FINGER CCCH TYPE DOMAIN CONTAINING PROTEIN"/>
    <property type="match status" value="1"/>
</dbReference>